<keyword evidence="1" id="KW-0175">Coiled coil</keyword>
<name>A0ABN9V5A3_9DINO</name>
<evidence type="ECO:0000313" key="3">
    <source>
        <dbReference type="Proteomes" id="UP001189429"/>
    </source>
</evidence>
<dbReference type="Proteomes" id="UP001189429">
    <property type="component" value="Unassembled WGS sequence"/>
</dbReference>
<evidence type="ECO:0000313" key="2">
    <source>
        <dbReference type="EMBL" id="CAK0867836.1"/>
    </source>
</evidence>
<dbReference type="EMBL" id="CAUYUJ010016686">
    <property type="protein sequence ID" value="CAK0867836.1"/>
    <property type="molecule type" value="Genomic_DNA"/>
</dbReference>
<accession>A0ABN9V5A3</accession>
<sequence>MQASKRLEARHRRDLREMEARRAALDESIEAIEESLEVQQEQRRRVLQEMEVAHLNNDFDEVEVSALAVDALDDWMCNQTRRQMMVELHRDSVDALIRYKQWVSEDGLQFEGAESAHGYECIEFE</sequence>
<feature type="coiled-coil region" evidence="1">
    <location>
        <begin position="1"/>
        <end position="49"/>
    </location>
</feature>
<gene>
    <name evidence="2" type="ORF">PCOR1329_LOCUS54681</name>
</gene>
<protein>
    <submittedName>
        <fullName evidence="2">Uncharacterized protein</fullName>
    </submittedName>
</protein>
<evidence type="ECO:0000256" key="1">
    <source>
        <dbReference type="SAM" id="Coils"/>
    </source>
</evidence>
<keyword evidence="3" id="KW-1185">Reference proteome</keyword>
<comment type="caution">
    <text evidence="2">The sequence shown here is derived from an EMBL/GenBank/DDBJ whole genome shotgun (WGS) entry which is preliminary data.</text>
</comment>
<proteinExistence type="predicted"/>
<organism evidence="2 3">
    <name type="scientific">Prorocentrum cordatum</name>
    <dbReference type="NCBI Taxonomy" id="2364126"/>
    <lineage>
        <taxon>Eukaryota</taxon>
        <taxon>Sar</taxon>
        <taxon>Alveolata</taxon>
        <taxon>Dinophyceae</taxon>
        <taxon>Prorocentrales</taxon>
        <taxon>Prorocentraceae</taxon>
        <taxon>Prorocentrum</taxon>
    </lineage>
</organism>
<feature type="non-terminal residue" evidence="2">
    <location>
        <position position="125"/>
    </location>
</feature>
<reference evidence="2" key="1">
    <citation type="submission" date="2023-10" db="EMBL/GenBank/DDBJ databases">
        <authorList>
            <person name="Chen Y."/>
            <person name="Shah S."/>
            <person name="Dougan E. K."/>
            <person name="Thang M."/>
            <person name="Chan C."/>
        </authorList>
    </citation>
    <scope>NUCLEOTIDE SEQUENCE [LARGE SCALE GENOMIC DNA]</scope>
</reference>